<organism evidence="7 8">
    <name type="scientific">Solirubrobacter ginsenosidimutans</name>
    <dbReference type="NCBI Taxonomy" id="490573"/>
    <lineage>
        <taxon>Bacteria</taxon>
        <taxon>Bacillati</taxon>
        <taxon>Actinomycetota</taxon>
        <taxon>Thermoleophilia</taxon>
        <taxon>Solirubrobacterales</taxon>
        <taxon>Solirubrobacteraceae</taxon>
        <taxon>Solirubrobacter</taxon>
    </lineage>
</organism>
<dbReference type="PANTHER" id="PTHR43133">
    <property type="entry name" value="RNA POLYMERASE ECF-TYPE SIGMA FACTO"/>
    <property type="match status" value="1"/>
</dbReference>
<dbReference type="Proteomes" id="UP001149140">
    <property type="component" value="Unassembled WGS sequence"/>
</dbReference>
<comment type="caution">
    <text evidence="7">The sequence shown here is derived from an EMBL/GenBank/DDBJ whole genome shotgun (WGS) entry which is preliminary data.</text>
</comment>
<dbReference type="InterPro" id="IPR013325">
    <property type="entry name" value="RNA_pol_sigma_r2"/>
</dbReference>
<dbReference type="GO" id="GO:0006352">
    <property type="term" value="P:DNA-templated transcription initiation"/>
    <property type="evidence" value="ECO:0007669"/>
    <property type="project" value="InterPro"/>
</dbReference>
<dbReference type="GO" id="GO:0016987">
    <property type="term" value="F:sigma factor activity"/>
    <property type="evidence" value="ECO:0007669"/>
    <property type="project" value="UniProtKB-KW"/>
</dbReference>
<feature type="domain" description="RNA polymerase sigma-70 region 2" evidence="5">
    <location>
        <begin position="10"/>
        <end position="76"/>
    </location>
</feature>
<dbReference type="InterPro" id="IPR014284">
    <property type="entry name" value="RNA_pol_sigma-70_dom"/>
</dbReference>
<name>A0A9X3S1C2_9ACTN</name>
<dbReference type="Pfam" id="PF04542">
    <property type="entry name" value="Sigma70_r2"/>
    <property type="match status" value="1"/>
</dbReference>
<dbReference type="CDD" id="cd06171">
    <property type="entry name" value="Sigma70_r4"/>
    <property type="match status" value="1"/>
</dbReference>
<keyword evidence="3" id="KW-0731">Sigma factor</keyword>
<feature type="domain" description="RNA polymerase sigma factor 70 region 4 type 2" evidence="6">
    <location>
        <begin position="102"/>
        <end position="152"/>
    </location>
</feature>
<evidence type="ECO:0000256" key="4">
    <source>
        <dbReference type="ARBA" id="ARBA00023163"/>
    </source>
</evidence>
<dbReference type="NCBIfam" id="TIGR02937">
    <property type="entry name" value="sigma70-ECF"/>
    <property type="match status" value="1"/>
</dbReference>
<dbReference type="InterPro" id="IPR039425">
    <property type="entry name" value="RNA_pol_sigma-70-like"/>
</dbReference>
<dbReference type="Gene3D" id="1.10.1740.10">
    <property type="match status" value="1"/>
</dbReference>
<protein>
    <submittedName>
        <fullName evidence="7">RNA polymerase sigma factor</fullName>
    </submittedName>
</protein>
<evidence type="ECO:0000313" key="8">
    <source>
        <dbReference type="Proteomes" id="UP001149140"/>
    </source>
</evidence>
<evidence type="ECO:0000256" key="3">
    <source>
        <dbReference type="ARBA" id="ARBA00023082"/>
    </source>
</evidence>
<dbReference type="SUPFAM" id="SSF88946">
    <property type="entry name" value="Sigma2 domain of RNA polymerase sigma factors"/>
    <property type="match status" value="1"/>
</dbReference>
<comment type="similarity">
    <text evidence="1">Belongs to the sigma-70 factor family. ECF subfamily.</text>
</comment>
<sequence>MHDRERFERLFADHGRDVLAYASRRTDAATAEEIVAEVFVVAWRRRRRVPKTEPVLWLFGVARRLLANEWRAARRRDALAERLSALARDRAADDAAGGPHPLWEALSRLKPLDREVLMLTAWEGLDGAQAGVVLGCSAQAVHTRLHRARARLAAELDRDVTRSVS</sequence>
<evidence type="ECO:0000256" key="1">
    <source>
        <dbReference type="ARBA" id="ARBA00010641"/>
    </source>
</evidence>
<keyword evidence="8" id="KW-1185">Reference proteome</keyword>
<dbReference type="PANTHER" id="PTHR43133:SF25">
    <property type="entry name" value="RNA POLYMERASE SIGMA FACTOR RFAY-RELATED"/>
    <property type="match status" value="1"/>
</dbReference>
<dbReference type="InterPro" id="IPR007627">
    <property type="entry name" value="RNA_pol_sigma70_r2"/>
</dbReference>
<keyword evidence="2" id="KW-0805">Transcription regulation</keyword>
<keyword evidence="4" id="KW-0804">Transcription</keyword>
<gene>
    <name evidence="7" type="ORF">OM076_11575</name>
</gene>
<dbReference type="GO" id="GO:0003677">
    <property type="term" value="F:DNA binding"/>
    <property type="evidence" value="ECO:0007669"/>
    <property type="project" value="InterPro"/>
</dbReference>
<evidence type="ECO:0000313" key="7">
    <source>
        <dbReference type="EMBL" id="MDA0160907.1"/>
    </source>
</evidence>
<dbReference type="InterPro" id="IPR013324">
    <property type="entry name" value="RNA_pol_sigma_r3/r4-like"/>
</dbReference>
<dbReference type="EMBL" id="JAPDOD010000008">
    <property type="protein sequence ID" value="MDA0160907.1"/>
    <property type="molecule type" value="Genomic_DNA"/>
</dbReference>
<dbReference type="Gene3D" id="1.10.10.10">
    <property type="entry name" value="Winged helix-like DNA-binding domain superfamily/Winged helix DNA-binding domain"/>
    <property type="match status" value="1"/>
</dbReference>
<dbReference type="AlphaFoldDB" id="A0A9X3S1C2"/>
<dbReference type="SUPFAM" id="SSF88659">
    <property type="entry name" value="Sigma3 and sigma4 domains of RNA polymerase sigma factors"/>
    <property type="match status" value="1"/>
</dbReference>
<accession>A0A9X3S1C2</accession>
<dbReference type="InterPro" id="IPR036388">
    <property type="entry name" value="WH-like_DNA-bd_sf"/>
</dbReference>
<dbReference type="InterPro" id="IPR013249">
    <property type="entry name" value="RNA_pol_sigma70_r4_t2"/>
</dbReference>
<dbReference type="Pfam" id="PF08281">
    <property type="entry name" value="Sigma70_r4_2"/>
    <property type="match status" value="1"/>
</dbReference>
<evidence type="ECO:0000259" key="6">
    <source>
        <dbReference type="Pfam" id="PF08281"/>
    </source>
</evidence>
<evidence type="ECO:0000256" key="2">
    <source>
        <dbReference type="ARBA" id="ARBA00023015"/>
    </source>
</evidence>
<evidence type="ECO:0000259" key="5">
    <source>
        <dbReference type="Pfam" id="PF04542"/>
    </source>
</evidence>
<dbReference type="RefSeq" id="WP_270040028.1">
    <property type="nucleotide sequence ID" value="NZ_JAPDOD010000008.1"/>
</dbReference>
<reference evidence="7" key="1">
    <citation type="submission" date="2022-10" db="EMBL/GenBank/DDBJ databases">
        <title>The WGS of Solirubrobacter ginsenosidimutans DSM 21036.</title>
        <authorList>
            <person name="Jiang Z."/>
        </authorList>
    </citation>
    <scope>NUCLEOTIDE SEQUENCE</scope>
    <source>
        <strain evidence="7">DSM 21036</strain>
    </source>
</reference>
<proteinExistence type="inferred from homology"/>